<evidence type="ECO:0000259" key="1">
    <source>
        <dbReference type="PROSITE" id="PS50887"/>
    </source>
</evidence>
<dbReference type="PROSITE" id="PS50887">
    <property type="entry name" value="GGDEF"/>
    <property type="match status" value="1"/>
</dbReference>
<gene>
    <name evidence="2" type="ORF">IAD20_00300</name>
</gene>
<evidence type="ECO:0000313" key="3">
    <source>
        <dbReference type="Proteomes" id="UP000824107"/>
    </source>
</evidence>
<dbReference type="NCBIfam" id="TIGR00254">
    <property type="entry name" value="GGDEF"/>
    <property type="match status" value="1"/>
</dbReference>
<dbReference type="EMBL" id="DVNC01000002">
    <property type="protein sequence ID" value="HIU52504.1"/>
    <property type="molecule type" value="Genomic_DNA"/>
</dbReference>
<dbReference type="Proteomes" id="UP000824107">
    <property type="component" value="Unassembled WGS sequence"/>
</dbReference>
<dbReference type="PANTHER" id="PTHR44757:SF2">
    <property type="entry name" value="BIOFILM ARCHITECTURE MAINTENANCE PROTEIN MBAA"/>
    <property type="match status" value="1"/>
</dbReference>
<protein>
    <submittedName>
        <fullName evidence="2">GGDEF domain-containing protein</fullName>
    </submittedName>
</protein>
<feature type="domain" description="GGDEF" evidence="1">
    <location>
        <begin position="241"/>
        <end position="371"/>
    </location>
</feature>
<dbReference type="Pfam" id="PF00990">
    <property type="entry name" value="GGDEF"/>
    <property type="match status" value="1"/>
</dbReference>
<name>A0A9D1S9R1_9PROT</name>
<dbReference type="AlphaFoldDB" id="A0A9D1S9R1"/>
<dbReference type="InterPro" id="IPR029787">
    <property type="entry name" value="Nucleotide_cyclase"/>
</dbReference>
<dbReference type="Gene3D" id="3.30.450.20">
    <property type="entry name" value="PAS domain"/>
    <property type="match status" value="1"/>
</dbReference>
<accession>A0A9D1S9R1</accession>
<dbReference type="InterPro" id="IPR000160">
    <property type="entry name" value="GGDEF_dom"/>
</dbReference>
<dbReference type="PANTHER" id="PTHR44757">
    <property type="entry name" value="DIGUANYLATE CYCLASE DGCP"/>
    <property type="match status" value="1"/>
</dbReference>
<dbReference type="SMART" id="SM00267">
    <property type="entry name" value="GGDEF"/>
    <property type="match status" value="1"/>
</dbReference>
<reference evidence="2" key="2">
    <citation type="journal article" date="2021" name="PeerJ">
        <title>Extensive microbial diversity within the chicken gut microbiome revealed by metagenomics and culture.</title>
        <authorList>
            <person name="Gilroy R."/>
            <person name="Ravi A."/>
            <person name="Getino M."/>
            <person name="Pursley I."/>
            <person name="Horton D.L."/>
            <person name="Alikhan N.F."/>
            <person name="Baker D."/>
            <person name="Gharbi K."/>
            <person name="Hall N."/>
            <person name="Watson M."/>
            <person name="Adriaenssens E.M."/>
            <person name="Foster-Nyarko E."/>
            <person name="Jarju S."/>
            <person name="Secka A."/>
            <person name="Antonio M."/>
            <person name="Oren A."/>
            <person name="Chaudhuri R.R."/>
            <person name="La Ragione R."/>
            <person name="Hildebrand F."/>
            <person name="Pallen M.J."/>
        </authorList>
    </citation>
    <scope>NUCLEOTIDE SEQUENCE</scope>
    <source>
        <strain evidence="2">ChiW3-316</strain>
    </source>
</reference>
<dbReference type="CDD" id="cd01949">
    <property type="entry name" value="GGDEF"/>
    <property type="match status" value="1"/>
</dbReference>
<dbReference type="InterPro" id="IPR052155">
    <property type="entry name" value="Biofilm_reg_signaling"/>
</dbReference>
<sequence>MEKSQAVDYTSIDYLEGLEAEPQSVSAGSDILAEAARYHVDLDTLETVGSSAAVPLQPAARPVYTPDAAEAAENIQENRFLDETDVRLRDMVNKVFRRSDRPFVIVRDDRIEYANRTFLNLLDIKSETDILKEKFLKLVAREDWEFLAENIGEMLINNEAMEIRLVTAGHKILKVKFDAMYLSDNQHFTFILIGERIIPKTVTAMGMYDPVTGLPNFYLFEDRVQVAVNYENYKDIRQRKNMIAVIGIGIDNFPALKTIGMHELVLKKLAEKLMLSLRKTYTVASGLKYQFWILLPDVMDEESLKLELQKIQKIFEEPVADNFTEHDISASIGVSVFPEPGSSAKKLIEQTILSIQKAQKEGGRRMQIFGI</sequence>
<evidence type="ECO:0000313" key="2">
    <source>
        <dbReference type="EMBL" id="HIU52504.1"/>
    </source>
</evidence>
<dbReference type="Gene3D" id="3.30.70.270">
    <property type="match status" value="1"/>
</dbReference>
<dbReference type="InterPro" id="IPR043128">
    <property type="entry name" value="Rev_trsase/Diguanyl_cyclase"/>
</dbReference>
<comment type="caution">
    <text evidence="2">The sequence shown here is derived from an EMBL/GenBank/DDBJ whole genome shotgun (WGS) entry which is preliminary data.</text>
</comment>
<dbReference type="SUPFAM" id="SSF55073">
    <property type="entry name" value="Nucleotide cyclase"/>
    <property type="match status" value="1"/>
</dbReference>
<reference evidence="2" key="1">
    <citation type="submission" date="2020-10" db="EMBL/GenBank/DDBJ databases">
        <authorList>
            <person name="Gilroy R."/>
        </authorList>
    </citation>
    <scope>NUCLEOTIDE SEQUENCE</scope>
    <source>
        <strain evidence="2">ChiW3-316</strain>
    </source>
</reference>
<organism evidence="2 3">
    <name type="scientific">Candidatus Scatocola faecipullorum</name>
    <dbReference type="NCBI Taxonomy" id="2840917"/>
    <lineage>
        <taxon>Bacteria</taxon>
        <taxon>Pseudomonadati</taxon>
        <taxon>Pseudomonadota</taxon>
        <taxon>Alphaproteobacteria</taxon>
        <taxon>Rhodospirillales</taxon>
        <taxon>Rhodospirillaceae</taxon>
        <taxon>Rhodospirillaceae incertae sedis</taxon>
        <taxon>Candidatus Scatocola</taxon>
    </lineage>
</organism>
<proteinExistence type="predicted"/>